<gene>
    <name evidence="3" type="ORF">TKK_013874</name>
</gene>
<evidence type="ECO:0000313" key="3">
    <source>
        <dbReference type="EMBL" id="KAL3391568.1"/>
    </source>
</evidence>
<sequence>MEMDSTAVKSITAEDTFVRLVNDILCITKNHPCDKRLLYLNLQSLNQLNYVYMVVEDETIVTSLLGKLSSSIHPRDDPLVREFFRFLENLVKCNFIMADCTYFTCKQWITKGFRHTQSKSLELFLAFQSLLQITSFDTILQDLDYMLQDNSFIIKNVYPRNKNATSTYFLALGCLKIVLQKNEKSKSKIKSEYLEKMCNIVFNSLNEIQYKKTDDVNFNKIVLTSIKMLQFLLNEKNEFDRTDMIGKILGVVQAYLFYGITGYSYVKSQIVQPSILDIPEVPYKIETKGYFGKKGFRKCKRSTTKLEDRETGFIDVNIMPSSESETSDTETKSAAMLKPQVRYEIIQLLWMIVDTTSHRDFFNYWPQLVVSNSIINKRTLAKYILLETREKNRQVALFVFYNILIGGRIFLLHAETVEQLSFITIFGMLGSVVEELHNTLSLLLSSEKSNTVLIQTLKCTAVLAKATPYTKLKTGLVTKLVRHCQAFLFHKDVCVKVAALAVFEALTLSNFISSEVMTILSKPVKNRVKSIVDAPKENEAEEHFFELEKTDENRLENDANSECEQKDSDFVDMFDDGFEEIVDEIDINNVDLTVNEENVAPQVKISALVEYCLFNLSLAANEQIKVQSLKLLGNLAFNVSSLIIPFLDRIVPKLIKISSTETECIVATHACRVVENISRYLYKSKPDLAPKFWTIAFDDILSLLQHYNPSIREIACDCLGNLTKEILECRNKTIKVISGLLGATKDESSNVKAESIRALGALVDTPNLEEDTNFLMDVIEITCAAYDDRCQPVRFKAIWTLAAVFDCLIRREKNPEVEPIPLKIALPQAYIVSLKACKDGDKVSSNAVRIIGSILYLCKNKEVISDTASGLEALLDCIKNSTDSKVRWNACRALGNALNGEPNEVLPPLWEEQVFPILCDLLYNTRNFKIRINAAVALTSSKSFGKYLVNIWKSVMLGFENSKHVPHYTEYVHQDGLVVQFCLLLCHLACFIDVNDLESLWFEIENHYDDALQYMQNFHDNVLPEKAVVLMKAKTYLTGLKQQCTKSSDQHIVVKLLGFFEKNERFVAVDASSTPN</sequence>
<dbReference type="PANTHER" id="PTHR13366">
    <property type="entry name" value="MALARIA ANTIGEN-RELATED"/>
    <property type="match status" value="1"/>
</dbReference>
<protein>
    <recommendedName>
        <fullName evidence="1">HEAT repeat-containing protein 6</fullName>
    </recommendedName>
</protein>
<feature type="domain" description="DUF4042" evidence="2">
    <location>
        <begin position="340"/>
        <end position="514"/>
    </location>
</feature>
<dbReference type="SUPFAM" id="SSF48371">
    <property type="entry name" value="ARM repeat"/>
    <property type="match status" value="1"/>
</dbReference>
<evidence type="ECO:0000259" key="2">
    <source>
        <dbReference type="Pfam" id="PF13251"/>
    </source>
</evidence>
<dbReference type="EMBL" id="JBJJXI010000109">
    <property type="protein sequence ID" value="KAL3391568.1"/>
    <property type="molecule type" value="Genomic_DNA"/>
</dbReference>
<organism evidence="3 4">
    <name type="scientific">Trichogramma kaykai</name>
    <dbReference type="NCBI Taxonomy" id="54128"/>
    <lineage>
        <taxon>Eukaryota</taxon>
        <taxon>Metazoa</taxon>
        <taxon>Ecdysozoa</taxon>
        <taxon>Arthropoda</taxon>
        <taxon>Hexapoda</taxon>
        <taxon>Insecta</taxon>
        <taxon>Pterygota</taxon>
        <taxon>Neoptera</taxon>
        <taxon>Endopterygota</taxon>
        <taxon>Hymenoptera</taxon>
        <taxon>Apocrita</taxon>
        <taxon>Proctotrupomorpha</taxon>
        <taxon>Chalcidoidea</taxon>
        <taxon>Trichogrammatidae</taxon>
        <taxon>Trichogramma</taxon>
    </lineage>
</organism>
<name>A0ABD2WEZ8_9HYME</name>
<evidence type="ECO:0000313" key="4">
    <source>
        <dbReference type="Proteomes" id="UP001627154"/>
    </source>
</evidence>
<keyword evidence="4" id="KW-1185">Reference proteome</keyword>
<accession>A0ABD2WEZ8</accession>
<dbReference type="AlphaFoldDB" id="A0ABD2WEZ8"/>
<dbReference type="Proteomes" id="UP001627154">
    <property type="component" value="Unassembled WGS sequence"/>
</dbReference>
<dbReference type="PANTHER" id="PTHR13366:SF0">
    <property type="entry name" value="HEAT REPEAT-CONTAINING PROTEIN 6"/>
    <property type="match status" value="1"/>
</dbReference>
<reference evidence="3 4" key="1">
    <citation type="journal article" date="2024" name="bioRxiv">
        <title>A reference genome for Trichogramma kaykai: A tiny desert-dwelling parasitoid wasp with competing sex-ratio distorters.</title>
        <authorList>
            <person name="Culotta J."/>
            <person name="Lindsey A.R."/>
        </authorList>
    </citation>
    <scope>NUCLEOTIDE SEQUENCE [LARGE SCALE GENOMIC DNA]</scope>
    <source>
        <strain evidence="3 4">KSX58</strain>
    </source>
</reference>
<comment type="caution">
    <text evidence="3">The sequence shown here is derived from an EMBL/GenBank/DDBJ whole genome shotgun (WGS) entry which is preliminary data.</text>
</comment>
<dbReference type="Pfam" id="PF13251">
    <property type="entry name" value="DUF4042"/>
    <property type="match status" value="1"/>
</dbReference>
<evidence type="ECO:0000256" key="1">
    <source>
        <dbReference type="ARBA" id="ARBA00015263"/>
    </source>
</evidence>
<dbReference type="Gene3D" id="1.25.10.10">
    <property type="entry name" value="Leucine-rich Repeat Variant"/>
    <property type="match status" value="2"/>
</dbReference>
<dbReference type="InterPro" id="IPR025283">
    <property type="entry name" value="DUF4042"/>
</dbReference>
<proteinExistence type="predicted"/>
<dbReference type="InterPro" id="IPR016024">
    <property type="entry name" value="ARM-type_fold"/>
</dbReference>
<dbReference type="InterPro" id="IPR011989">
    <property type="entry name" value="ARM-like"/>
</dbReference>
<dbReference type="InterPro" id="IPR052107">
    <property type="entry name" value="HEAT6"/>
</dbReference>